<evidence type="ECO:0000313" key="2">
    <source>
        <dbReference type="EMBL" id="AAK77141.1"/>
    </source>
</evidence>
<protein>
    <submittedName>
        <fullName evidence="2">Exp1</fullName>
    </submittedName>
</protein>
<proteinExistence type="predicted"/>
<organism evidence="2">
    <name type="scientific">Neisseria gonorrhoeae</name>
    <dbReference type="NCBI Taxonomy" id="485"/>
    <lineage>
        <taxon>Bacteria</taxon>
        <taxon>Pseudomonadati</taxon>
        <taxon>Pseudomonadota</taxon>
        <taxon>Betaproteobacteria</taxon>
        <taxon>Neisseriales</taxon>
        <taxon>Neisseriaceae</taxon>
        <taxon>Neisseria</taxon>
    </lineage>
</organism>
<keyword evidence="1" id="KW-0472">Membrane</keyword>
<reference evidence="3" key="2">
    <citation type="journal article" date="2005" name="Mol. Microbiol.">
        <title>Neisseria gonorrhoeae secretes chromosomal DNA via a novel type IV secretion system.</title>
        <authorList>
            <person name="Hamilton H.L."/>
            <person name="Dominguez N.M."/>
            <person name="Schwartz K.J."/>
            <person name="Hackett K.T."/>
            <person name="Dillard J.P."/>
        </authorList>
    </citation>
    <scope>NUCLEOTIDE SEQUENCE</scope>
    <source>
        <strain evidence="3">MS11</strain>
    </source>
</reference>
<name>Q93NF0_NEIGO</name>
<reference evidence="2" key="1">
    <citation type="journal article" date="2001" name="Mol. Microbiol.">
        <title>A variable genetic island specific for Neisseria gonorrhoeae is involved in providing DNA for natural transformation and is found more often in disseminated infection isolates.</title>
        <authorList>
            <person name="Dillard J.P."/>
            <person name="Seifert H.S."/>
        </authorList>
    </citation>
    <scope>NUCLEOTIDE SEQUENCE</scope>
    <source>
        <strain evidence="2">MS11</strain>
    </source>
</reference>
<keyword evidence="1" id="KW-0812">Transmembrane</keyword>
<dbReference type="EMBL" id="AY803022">
    <property type="protein sequence ID" value="AAW83083.1"/>
    <property type="molecule type" value="Genomic_DNA"/>
</dbReference>
<feature type="transmembrane region" description="Helical" evidence="1">
    <location>
        <begin position="12"/>
        <end position="30"/>
    </location>
</feature>
<feature type="transmembrane region" description="Helical" evidence="1">
    <location>
        <begin position="36"/>
        <end position="58"/>
    </location>
</feature>
<evidence type="ECO:0000313" key="3">
    <source>
        <dbReference type="EMBL" id="AAW83083.1"/>
    </source>
</evidence>
<gene>
    <name evidence="2" type="primary">exp1</name>
</gene>
<evidence type="ECO:0000256" key="1">
    <source>
        <dbReference type="SAM" id="Phobius"/>
    </source>
</evidence>
<sequence length="107" mass="12170">MKTKSKKLLRLVILFVAAFSISTPAVMYFSTGEVTLNLFVEGFWIIGLLQAAVFTFVVDCSSSDLGSLSQWQIGNDWDRQMDPFYAHEIGNIWHGTHLDSSSEEYWK</sequence>
<dbReference type="EMBL" id="AF374415">
    <property type="protein sequence ID" value="AAK77141.1"/>
    <property type="molecule type" value="Genomic_DNA"/>
</dbReference>
<dbReference type="AlphaFoldDB" id="Q93NF0"/>
<keyword evidence="1" id="KW-1133">Transmembrane helix</keyword>
<dbReference type="RefSeq" id="WP_003693153.1">
    <property type="nucleotide sequence ID" value="NZ_AP018377.1"/>
</dbReference>
<accession>Q93NF0</accession>